<dbReference type="AlphaFoldDB" id="A0A7X0RFV3"/>
<organism evidence="1 2">
    <name type="scientific">Nocardioides luti</name>
    <dbReference type="NCBI Taxonomy" id="2761101"/>
    <lineage>
        <taxon>Bacteria</taxon>
        <taxon>Bacillati</taxon>
        <taxon>Actinomycetota</taxon>
        <taxon>Actinomycetes</taxon>
        <taxon>Propionibacteriales</taxon>
        <taxon>Nocardioidaceae</taxon>
        <taxon>Nocardioides</taxon>
    </lineage>
</organism>
<dbReference type="EMBL" id="JACKXE010000001">
    <property type="protein sequence ID" value="MBB6626254.1"/>
    <property type="molecule type" value="Genomic_DNA"/>
</dbReference>
<gene>
    <name evidence="1" type="ORF">H5V45_02860</name>
</gene>
<dbReference type="InterPro" id="IPR025447">
    <property type="entry name" value="DUF4192"/>
</dbReference>
<keyword evidence="2" id="KW-1185">Reference proteome</keyword>
<name>A0A7X0RFV3_9ACTN</name>
<dbReference type="RefSeq" id="WP_185251549.1">
    <property type="nucleotide sequence ID" value="NZ_JACKXE010000001.1"/>
</dbReference>
<reference evidence="1 2" key="1">
    <citation type="submission" date="2020-08" db="EMBL/GenBank/DDBJ databases">
        <authorList>
            <person name="Seo M.-J."/>
        </authorList>
    </citation>
    <scope>NUCLEOTIDE SEQUENCE [LARGE SCALE GENOMIC DNA]</scope>
    <source>
        <strain evidence="1 2">KIGAM211</strain>
    </source>
</reference>
<evidence type="ECO:0000313" key="1">
    <source>
        <dbReference type="EMBL" id="MBB6626254.1"/>
    </source>
</evidence>
<evidence type="ECO:0000313" key="2">
    <source>
        <dbReference type="Proteomes" id="UP000523955"/>
    </source>
</evidence>
<protein>
    <submittedName>
        <fullName evidence="1">DUF4192 domain-containing protein</fullName>
    </submittedName>
</protein>
<sequence>MTPTTLTARTPEDLLAAVPVVLGFQPTDSLVMLTFGGPRPFHARVDLPPGPDEVTEVVEMLLGPAREHGVRHVVLVAYSADGPAASRAVGALRREARSSGIDVLDAFRAHDGRWFSLAPGGRLGVPAGGVPYDVSAHPFAAQAVLDGRVTHGSRDELAASLAPDPERAAAVAAAVAALPRWGRDDGTEQVWVAGTVRRLVRDATLPDDVEAARLLTAVRVPDVRDVAREQVDRADVRAHVELWTDLLRRAPDALAAAPAALLAFAAWLAGHGALAWCALDRCEAVTPDGADPPDPAGLVAALLQRAVPPREWEEGWGHLRPRSGRHST</sequence>
<dbReference type="Proteomes" id="UP000523955">
    <property type="component" value="Unassembled WGS sequence"/>
</dbReference>
<comment type="caution">
    <text evidence="1">The sequence shown here is derived from an EMBL/GenBank/DDBJ whole genome shotgun (WGS) entry which is preliminary data.</text>
</comment>
<dbReference type="Pfam" id="PF13830">
    <property type="entry name" value="DUF4192"/>
    <property type="match status" value="1"/>
</dbReference>
<proteinExistence type="predicted"/>
<accession>A0A7X0RFV3</accession>